<reference evidence="3" key="1">
    <citation type="submission" date="2023-10" db="EMBL/GenBank/DDBJ databases">
        <authorList>
            <person name="Domelevo Entfellner J.-B."/>
        </authorList>
    </citation>
    <scope>NUCLEOTIDE SEQUENCE</scope>
</reference>
<accession>A0AA86VXR3</accession>
<dbReference type="InterPro" id="IPR043129">
    <property type="entry name" value="ATPase_NBD"/>
</dbReference>
<dbReference type="PRINTS" id="PR00301">
    <property type="entry name" value="HEATSHOCK70"/>
</dbReference>
<dbReference type="PROSITE" id="PS01036">
    <property type="entry name" value="HSP70_3"/>
    <property type="match status" value="1"/>
</dbReference>
<dbReference type="SUPFAM" id="SSF100934">
    <property type="entry name" value="Heat shock protein 70kD (HSP70), C-terminal subdomain"/>
    <property type="match status" value="1"/>
</dbReference>
<keyword evidence="1" id="KW-0547">Nucleotide-binding</keyword>
<dbReference type="GO" id="GO:0005524">
    <property type="term" value="F:ATP binding"/>
    <property type="evidence" value="ECO:0007669"/>
    <property type="project" value="UniProtKB-KW"/>
</dbReference>
<dbReference type="InterPro" id="IPR013126">
    <property type="entry name" value="Hsp_70_fam"/>
</dbReference>
<proteinExistence type="predicted"/>
<dbReference type="Gene3D" id="2.60.34.10">
    <property type="entry name" value="Substrate Binding Domain Of DNAk, Chain A, domain 1"/>
    <property type="match status" value="1"/>
</dbReference>
<dbReference type="InterPro" id="IPR029047">
    <property type="entry name" value="HSP70_peptide-bd_sf"/>
</dbReference>
<sequence>MDKRSVHDVVLVGGSSRIPKVQQLLQDFFERKDLCKSINLDEAVAYGAAVTEEFVTIADNQPVVFIQVYEGERTRATDNNLLGSFTLYGLPPAPRGHPFDECFAIDENGILSVSAEEKTSGNKNEITITNDQGKLFLRKAKAMNYLDYYIYKIRHFSKKGDVRSKIGREEKEDVNSAMIRATDLLDGSNQQDDVAVFEDCLNELVNLFECVKATDDID</sequence>
<organism evidence="3 4">
    <name type="scientific">Sphenostylis stenocarpa</name>
    <dbReference type="NCBI Taxonomy" id="92480"/>
    <lineage>
        <taxon>Eukaryota</taxon>
        <taxon>Viridiplantae</taxon>
        <taxon>Streptophyta</taxon>
        <taxon>Embryophyta</taxon>
        <taxon>Tracheophyta</taxon>
        <taxon>Spermatophyta</taxon>
        <taxon>Magnoliopsida</taxon>
        <taxon>eudicotyledons</taxon>
        <taxon>Gunneridae</taxon>
        <taxon>Pentapetalae</taxon>
        <taxon>rosids</taxon>
        <taxon>fabids</taxon>
        <taxon>Fabales</taxon>
        <taxon>Fabaceae</taxon>
        <taxon>Papilionoideae</taxon>
        <taxon>50 kb inversion clade</taxon>
        <taxon>NPAAA clade</taxon>
        <taxon>indigoferoid/millettioid clade</taxon>
        <taxon>Phaseoleae</taxon>
        <taxon>Sphenostylis</taxon>
    </lineage>
</organism>
<dbReference type="Gene3D" id="1.20.1270.10">
    <property type="match status" value="1"/>
</dbReference>
<dbReference type="GO" id="GO:0140662">
    <property type="term" value="F:ATP-dependent protein folding chaperone"/>
    <property type="evidence" value="ECO:0007669"/>
    <property type="project" value="InterPro"/>
</dbReference>
<name>A0AA86VXR3_9FABA</name>
<dbReference type="InterPro" id="IPR018181">
    <property type="entry name" value="Heat_shock_70_CS"/>
</dbReference>
<protein>
    <recommendedName>
        <fullName evidence="5">Heat shock protein 70</fullName>
    </recommendedName>
</protein>
<dbReference type="Pfam" id="PF00012">
    <property type="entry name" value="HSP70"/>
    <property type="match status" value="2"/>
</dbReference>
<keyword evidence="2" id="KW-0067">ATP-binding</keyword>
<dbReference type="Gene3D" id="3.30.420.40">
    <property type="match status" value="2"/>
</dbReference>
<dbReference type="SUPFAM" id="SSF53067">
    <property type="entry name" value="Actin-like ATPase domain"/>
    <property type="match status" value="1"/>
</dbReference>
<evidence type="ECO:0000313" key="4">
    <source>
        <dbReference type="Proteomes" id="UP001189624"/>
    </source>
</evidence>
<dbReference type="EMBL" id="OY731400">
    <property type="protein sequence ID" value="CAJ1942661.1"/>
    <property type="molecule type" value="Genomic_DNA"/>
</dbReference>
<dbReference type="AlphaFoldDB" id="A0AA86VXR3"/>
<evidence type="ECO:0000256" key="1">
    <source>
        <dbReference type="ARBA" id="ARBA00022741"/>
    </source>
</evidence>
<dbReference type="SUPFAM" id="SSF100920">
    <property type="entry name" value="Heat shock protein 70kD (HSP70), peptide-binding domain"/>
    <property type="match status" value="1"/>
</dbReference>
<dbReference type="Proteomes" id="UP001189624">
    <property type="component" value="Chromosome 3"/>
</dbReference>
<dbReference type="PANTHER" id="PTHR19375">
    <property type="entry name" value="HEAT SHOCK PROTEIN 70KDA"/>
    <property type="match status" value="1"/>
</dbReference>
<evidence type="ECO:0008006" key="5">
    <source>
        <dbReference type="Google" id="ProtNLM"/>
    </source>
</evidence>
<dbReference type="Gramene" id="rna-AYBTSS11_LOCUS10957">
    <property type="protein sequence ID" value="CAJ1942661.1"/>
    <property type="gene ID" value="gene-AYBTSS11_LOCUS10957"/>
</dbReference>
<evidence type="ECO:0000256" key="2">
    <source>
        <dbReference type="ARBA" id="ARBA00022840"/>
    </source>
</evidence>
<dbReference type="InterPro" id="IPR029048">
    <property type="entry name" value="HSP70_C_sf"/>
</dbReference>
<evidence type="ECO:0000313" key="3">
    <source>
        <dbReference type="EMBL" id="CAJ1942661.1"/>
    </source>
</evidence>
<gene>
    <name evidence="3" type="ORF">AYBTSS11_LOCUS10957</name>
</gene>
<keyword evidence="4" id="KW-1185">Reference proteome</keyword>